<feature type="transmembrane region" description="Helical" evidence="1">
    <location>
        <begin position="136"/>
        <end position="155"/>
    </location>
</feature>
<dbReference type="Proteomes" id="UP000184520">
    <property type="component" value="Unassembled WGS sequence"/>
</dbReference>
<dbReference type="Gene3D" id="1.10.390.10">
    <property type="entry name" value="Neutral Protease Domain 2"/>
    <property type="match status" value="1"/>
</dbReference>
<dbReference type="InterPro" id="IPR014782">
    <property type="entry name" value="Peptidase_M1_dom"/>
</dbReference>
<gene>
    <name evidence="3" type="ORF">SAMN05216361_0335</name>
</gene>
<feature type="domain" description="Peptidase M1 membrane alanine aminopeptidase" evidence="2">
    <location>
        <begin position="870"/>
        <end position="1060"/>
    </location>
</feature>
<feature type="transmembrane region" description="Helical" evidence="1">
    <location>
        <begin position="99"/>
        <end position="124"/>
    </location>
</feature>
<feature type="transmembrane region" description="Helical" evidence="1">
    <location>
        <begin position="162"/>
        <end position="184"/>
    </location>
</feature>
<keyword evidence="1" id="KW-1133">Transmembrane helix</keyword>
<organism evidence="3 4">
    <name type="scientific">Marisediminitalea aggregata</name>
    <dbReference type="NCBI Taxonomy" id="634436"/>
    <lineage>
        <taxon>Bacteria</taxon>
        <taxon>Pseudomonadati</taxon>
        <taxon>Pseudomonadota</taxon>
        <taxon>Gammaproteobacteria</taxon>
        <taxon>Alteromonadales</taxon>
        <taxon>Alteromonadaceae</taxon>
        <taxon>Marisediminitalea</taxon>
    </lineage>
</organism>
<evidence type="ECO:0000313" key="4">
    <source>
        <dbReference type="Proteomes" id="UP000184520"/>
    </source>
</evidence>
<feature type="transmembrane region" description="Helical" evidence="1">
    <location>
        <begin position="15"/>
        <end position="35"/>
    </location>
</feature>
<feature type="transmembrane region" description="Helical" evidence="1">
    <location>
        <begin position="523"/>
        <end position="544"/>
    </location>
</feature>
<feature type="transmembrane region" description="Helical" evidence="1">
    <location>
        <begin position="365"/>
        <end position="383"/>
    </location>
</feature>
<accession>A0A1M5EC05</accession>
<dbReference type="STRING" id="634436.SAMN05216361_0335"/>
<dbReference type="OrthoDB" id="100605at2"/>
<dbReference type="EMBL" id="FQWD01000001">
    <property type="protein sequence ID" value="SHF76768.1"/>
    <property type="molecule type" value="Genomic_DNA"/>
</dbReference>
<dbReference type="AlphaFoldDB" id="A0A1M5EC05"/>
<keyword evidence="1" id="KW-0472">Membrane</keyword>
<feature type="transmembrane region" description="Helical" evidence="1">
    <location>
        <begin position="441"/>
        <end position="464"/>
    </location>
</feature>
<dbReference type="GO" id="GO:0008237">
    <property type="term" value="F:metallopeptidase activity"/>
    <property type="evidence" value="ECO:0007669"/>
    <property type="project" value="InterPro"/>
</dbReference>
<dbReference type="GO" id="GO:0008270">
    <property type="term" value="F:zinc ion binding"/>
    <property type="evidence" value="ECO:0007669"/>
    <property type="project" value="InterPro"/>
</dbReference>
<protein>
    <submittedName>
        <fullName evidence="3">Peptidase family M1</fullName>
    </submittedName>
</protein>
<feature type="transmembrane region" description="Helical" evidence="1">
    <location>
        <begin position="47"/>
        <end position="69"/>
    </location>
</feature>
<reference evidence="4" key="1">
    <citation type="submission" date="2016-11" db="EMBL/GenBank/DDBJ databases">
        <authorList>
            <person name="Varghese N."/>
            <person name="Submissions S."/>
        </authorList>
    </citation>
    <scope>NUCLEOTIDE SEQUENCE [LARGE SCALE GENOMIC DNA]</scope>
    <source>
        <strain evidence="4">CGMCC 1.8995</strain>
    </source>
</reference>
<sequence length="1081" mass="119161">MLLINEWRLYCRQPVVWLCLLGLPGLSVLLTQGLSVDDAQLAKRLTLVNITVLMMTLPIVIGALTPAILMREQLYQMQELTAATPTNERKRRYYQLMGLLSLVILLCFVSASLQLLVLSFYGSFDAILLLTGLKNALVLTLPACVLYCSLALYAAQSAKSPLTIYALFALCWVGYVMLASITGSPVLAGSSILNPILYQAMLLFDPLGFTAVFDQYQSGAPQWAMSMGIVTNRLIWLFISAFVIHRTLSAPSQILFTAPSSTGLFKVFSLFSAALTQVRRLVFSDKVLSNTLIPDIVQQWRYSPFGALFSGMCSIVIHNCIFVFIILFYGGAVFSEVLAGIDYAEFGAVITPQSSDALNRVAWDILPFAGCVLMALWSWQLGWENQRHRVAELIAAAPVTNVQLILAQAATLFVAWCILLVTTALATATSQLLSSSAIEAGTYWLVLLMGGAPVLLFGWFCLALHHLFRHSLTAGVVGLLLLIVKFTPVLNLAGISHPLLDFAGTPLQPLDALIGFSRSASTFAPYALVWVILTLSALGLAIIMSHRGTGLSLVKWRHLPVAGFLIAGLVVCTVSAFHLLLKSEKPQMSADARYALRADYEKQFAHWDAVPQPIVTHIDAKVDFYPEARQASLSLDMQLTNVTTSPITEILIGSFPGFTPQTLTLDGANLSFQDTQLHQYVFTVAAPLMPKDSITLHASILVDGARLWLPAGHQVLLPEFSYLRAIPMLPYVGFNRQYTLRDEQTRLQFGLPELNMAQPSTFAHHPPTTKPSSRPITLHSKVSAPLSHSVVAQGTKVHEWQQDGRRYVEFKTVTPIRNIPVWLTSIQTPLSSVIKLSTHSVNVHYIGLGDTLTGAPSSDAHAIHKLAVSDTLQWFSNTLIPYPYSDLSLVFIPEIGPSGYALPLVILMSHRLAVRARPADDAGFDQRYRRTVHEVAHQWFGHTLGYGVEEDGSFLIESLAKYTELVLIEQRFGKSAMQALVEYEKTRYQYSLRGRLTSQQAIIDATHSADVYSRATIVFAELRERLGDKVIVDTLNELFAKNQPGFHSVTSLDFVHALLARAPDEHQNAVRALLLSGETDL</sequence>
<proteinExistence type="predicted"/>
<feature type="transmembrane region" description="Helical" evidence="1">
    <location>
        <begin position="404"/>
        <end position="429"/>
    </location>
</feature>
<name>A0A1M5EC05_9ALTE</name>
<dbReference type="RefSeq" id="WP_073316885.1">
    <property type="nucleotide sequence ID" value="NZ_FQWD01000001.1"/>
</dbReference>
<evidence type="ECO:0000259" key="2">
    <source>
        <dbReference type="Pfam" id="PF01433"/>
    </source>
</evidence>
<dbReference type="SUPFAM" id="SSF55486">
    <property type="entry name" value="Metalloproteases ('zincins'), catalytic domain"/>
    <property type="match status" value="1"/>
</dbReference>
<keyword evidence="1" id="KW-0812">Transmembrane</keyword>
<evidence type="ECO:0000256" key="1">
    <source>
        <dbReference type="SAM" id="Phobius"/>
    </source>
</evidence>
<feature type="transmembrane region" description="Helical" evidence="1">
    <location>
        <begin position="556"/>
        <end position="581"/>
    </location>
</feature>
<dbReference type="Pfam" id="PF01433">
    <property type="entry name" value="Peptidase_M1"/>
    <property type="match status" value="1"/>
</dbReference>
<feature type="transmembrane region" description="Helical" evidence="1">
    <location>
        <begin position="225"/>
        <end position="244"/>
    </location>
</feature>
<keyword evidence="4" id="KW-1185">Reference proteome</keyword>
<dbReference type="InterPro" id="IPR027268">
    <property type="entry name" value="Peptidase_M4/M1_CTD_sf"/>
</dbReference>
<evidence type="ECO:0000313" key="3">
    <source>
        <dbReference type="EMBL" id="SHF76768.1"/>
    </source>
</evidence>
<feature type="transmembrane region" description="Helical" evidence="1">
    <location>
        <begin position="476"/>
        <end position="500"/>
    </location>
</feature>